<accession>A0A199VUA6</accession>
<feature type="region of interest" description="Disordered" evidence="1">
    <location>
        <begin position="1"/>
        <end position="22"/>
    </location>
</feature>
<proteinExistence type="predicted"/>
<dbReference type="EMBL" id="LSRQ01000910">
    <property type="protein sequence ID" value="OAY80280.1"/>
    <property type="molecule type" value="Genomic_DNA"/>
</dbReference>
<gene>
    <name evidence="2" type="ORF">ACMD2_14642</name>
</gene>
<sequence>MKRAKEKGVSLDPAAEGEAVADGEVADLDAGVGGERRVELQHEAAVVGQDSGACAAGGDGIGVGRHRAAPQSVVVADHAAGPHQPHQPLVVVQVVVLVRVHKREVERPAVEHGQRGALPEVDLVRDASLLDHREPYLVVLPLDIHSQYLQNVGVPDYWVIHVEGLGFRMVLVAALVYRSSSGAKQTPGGVKNDYLAVVRQRKGSGQKGVAGVHADLQLSAACPVAALRPGRSTCNAYACTSISTVIAPLVGRLIQKYENASERLYTQWLLVGGVAELLHALMLARVHARLEQILYYFIASEKNKKIRDRKRDRERENLIEGFTTEVARSFEKGRDVLQA</sequence>
<evidence type="ECO:0000313" key="2">
    <source>
        <dbReference type="EMBL" id="OAY80280.1"/>
    </source>
</evidence>
<evidence type="ECO:0000256" key="1">
    <source>
        <dbReference type="SAM" id="MobiDB-lite"/>
    </source>
</evidence>
<name>A0A199VUA6_ANACO</name>
<reference evidence="2 3" key="1">
    <citation type="journal article" date="2016" name="DNA Res.">
        <title>The draft genome of MD-2 pineapple using hybrid error correction of long reads.</title>
        <authorList>
            <person name="Redwan R.M."/>
            <person name="Saidin A."/>
            <person name="Kumar S.V."/>
        </authorList>
    </citation>
    <scope>NUCLEOTIDE SEQUENCE [LARGE SCALE GENOMIC DNA]</scope>
    <source>
        <strain evidence="3">cv. MD2</strain>
        <tissue evidence="2">Leaf</tissue>
    </source>
</reference>
<feature type="non-terminal residue" evidence="2">
    <location>
        <position position="339"/>
    </location>
</feature>
<dbReference type="AlphaFoldDB" id="A0A199VUA6"/>
<dbReference type="Proteomes" id="UP000092600">
    <property type="component" value="Unassembled WGS sequence"/>
</dbReference>
<evidence type="ECO:0000313" key="3">
    <source>
        <dbReference type="Proteomes" id="UP000092600"/>
    </source>
</evidence>
<protein>
    <submittedName>
        <fullName evidence="2">Uncharacterized protein</fullName>
    </submittedName>
</protein>
<comment type="caution">
    <text evidence="2">The sequence shown here is derived from an EMBL/GenBank/DDBJ whole genome shotgun (WGS) entry which is preliminary data.</text>
</comment>
<organism evidence="2 3">
    <name type="scientific">Ananas comosus</name>
    <name type="common">Pineapple</name>
    <name type="synonym">Ananas ananas</name>
    <dbReference type="NCBI Taxonomy" id="4615"/>
    <lineage>
        <taxon>Eukaryota</taxon>
        <taxon>Viridiplantae</taxon>
        <taxon>Streptophyta</taxon>
        <taxon>Embryophyta</taxon>
        <taxon>Tracheophyta</taxon>
        <taxon>Spermatophyta</taxon>
        <taxon>Magnoliopsida</taxon>
        <taxon>Liliopsida</taxon>
        <taxon>Poales</taxon>
        <taxon>Bromeliaceae</taxon>
        <taxon>Bromelioideae</taxon>
        <taxon>Ananas</taxon>
    </lineage>
</organism>